<dbReference type="OrthoDB" id="1150854at2"/>
<feature type="chain" id="PRO_5004625363" description="DUF4302 domain-containing protein" evidence="1">
    <location>
        <begin position="25"/>
        <end position="493"/>
    </location>
</feature>
<evidence type="ECO:0000313" key="3">
    <source>
        <dbReference type="Proteomes" id="UP000016496"/>
    </source>
</evidence>
<feature type="signal peptide" evidence="1">
    <location>
        <begin position="1"/>
        <end position="24"/>
    </location>
</feature>
<dbReference type="HOGENOM" id="CLU_553962_0_0_10"/>
<dbReference type="Proteomes" id="UP000016496">
    <property type="component" value="Unassembled WGS sequence"/>
</dbReference>
<name>U2E2M0_9BACE</name>
<dbReference type="AlphaFoldDB" id="U2E2M0"/>
<dbReference type="PATRIC" id="fig|1321819.3.peg.544"/>
<accession>U2E2M0</accession>
<evidence type="ECO:0008006" key="4">
    <source>
        <dbReference type="Google" id="ProtNLM"/>
    </source>
</evidence>
<reference evidence="2 3" key="1">
    <citation type="submission" date="2013-08" db="EMBL/GenBank/DDBJ databases">
        <authorList>
            <person name="Weinstock G."/>
            <person name="Sodergren E."/>
            <person name="Wylie T."/>
            <person name="Fulton L."/>
            <person name="Fulton R."/>
            <person name="Fronick C."/>
            <person name="O'Laughlin M."/>
            <person name="Godfrey J."/>
            <person name="Miner T."/>
            <person name="Herter B."/>
            <person name="Appelbaum E."/>
            <person name="Cordes M."/>
            <person name="Lek S."/>
            <person name="Wollam A."/>
            <person name="Pepin K.H."/>
            <person name="Palsikar V.B."/>
            <person name="Mitreva M."/>
            <person name="Wilson R.K."/>
        </authorList>
    </citation>
    <scope>NUCLEOTIDE SEQUENCE [LARGE SCALE GENOMIC DNA]</scope>
    <source>
        <strain evidence="2 3">F0041</strain>
    </source>
</reference>
<organism evidence="2 3">
    <name type="scientific">Bacteroides pyogenes F0041</name>
    <dbReference type="NCBI Taxonomy" id="1321819"/>
    <lineage>
        <taxon>Bacteria</taxon>
        <taxon>Pseudomonadati</taxon>
        <taxon>Bacteroidota</taxon>
        <taxon>Bacteroidia</taxon>
        <taxon>Bacteroidales</taxon>
        <taxon>Bacteroidaceae</taxon>
        <taxon>Bacteroides</taxon>
    </lineage>
</organism>
<dbReference type="EMBL" id="AWSV01000039">
    <property type="protein sequence ID" value="ERI88382.1"/>
    <property type="molecule type" value="Genomic_DNA"/>
</dbReference>
<comment type="caution">
    <text evidence="2">The sequence shown here is derived from an EMBL/GenBank/DDBJ whole genome shotgun (WGS) entry which is preliminary data.</text>
</comment>
<evidence type="ECO:0000256" key="1">
    <source>
        <dbReference type="SAM" id="SignalP"/>
    </source>
</evidence>
<dbReference type="InterPro" id="IPR025396">
    <property type="entry name" value="DUF4302"/>
</dbReference>
<sequence length="493" mass="56405">MNAMKKIILILVLACCYACSDDSAKDIFDRTPEQRVAAVKAEYKKILLDAPHGWKTYFGTSNLLGRWLILMNFNEKGEVTLKCDPVDYYYRKGVKFDETITYRVDYIQNPELIFESFSQFSAWNEFVVDTDGDGRPDKYAGPETQFIFDKFHDGKLYMKGKSNMGIGKRQSEVITYVFEPATEKDWTLEGIAEVKKAIGYDSTQGKYQRLLYKGNFLESLFFVDADSRVVLYRYSNGIKSEFRMLPFYITPTGFSLVSPLKIKEVGTIQHFLINPAEKTIVEAAHPDLTLAYTDKGAAVQRMAFDTFDKVYLGIEVYHATGDPIGRNLKKLFDDLRPPYAPDEQHLNVIYFAKNIDKDMGKVPFKYEKELTLIYADTDPSYSGKDLYGSNPTFVRIPVDYETTADRKWVISLTGSIEQAFLDAYKEKGKDEAYARVKAKAAMPMLYRLLHEKGWGLYAQGANTNNPTIKVVDEEDIAGSFFTLYPYTQKDVDR</sequence>
<protein>
    <recommendedName>
        <fullName evidence="4">DUF4302 domain-containing protein</fullName>
    </recommendedName>
</protein>
<keyword evidence="1" id="KW-0732">Signal</keyword>
<gene>
    <name evidence="2" type="ORF">HMPREF1981_00583</name>
</gene>
<evidence type="ECO:0000313" key="2">
    <source>
        <dbReference type="EMBL" id="ERI88382.1"/>
    </source>
</evidence>
<dbReference type="Pfam" id="PF14135">
    <property type="entry name" value="DUF4302"/>
    <property type="match status" value="1"/>
</dbReference>
<proteinExistence type="predicted"/>